<proteinExistence type="predicted"/>
<gene>
    <name evidence="1" type="ORF">CYMTET_9839</name>
</gene>
<sequence>MWERLVQQKLAVKALFTDAKYVNYAAKQDWCDLSEEMSDLERTRKEHRRCAPSLLGLAGILPRHTVFATMPGARTFSVLTRAAWAKVLLPAKAAASSAGVGSLISPCVFTKAPLQPAAFSTITTKLPQCSGFAASQLMSSTARVVQAEGPTLALKAQVSGIQRATSSSARRYCTQQAPKPAAEGGAIGWVQMLAGLGVFLAADKALKMGAAEAGISFPAPLIGMFGILTTLTGLSAAGMQGSSDAIIATF</sequence>
<comment type="caution">
    <text evidence="1">The sequence shown here is derived from an EMBL/GenBank/DDBJ whole genome shotgun (WGS) entry which is preliminary data.</text>
</comment>
<keyword evidence="2" id="KW-1185">Reference proteome</keyword>
<reference evidence="1 2" key="1">
    <citation type="journal article" date="2015" name="Genome Biol. Evol.">
        <title>Comparative Genomics of a Bacterivorous Green Alga Reveals Evolutionary Causalities and Consequences of Phago-Mixotrophic Mode of Nutrition.</title>
        <authorList>
            <person name="Burns J.A."/>
            <person name="Paasch A."/>
            <person name="Narechania A."/>
            <person name="Kim E."/>
        </authorList>
    </citation>
    <scope>NUCLEOTIDE SEQUENCE [LARGE SCALE GENOMIC DNA]</scope>
    <source>
        <strain evidence="1 2">PLY_AMNH</strain>
    </source>
</reference>
<dbReference type="Proteomes" id="UP001190700">
    <property type="component" value="Unassembled WGS sequence"/>
</dbReference>
<dbReference type="AlphaFoldDB" id="A0AAE0LEG1"/>
<organism evidence="1 2">
    <name type="scientific">Cymbomonas tetramitiformis</name>
    <dbReference type="NCBI Taxonomy" id="36881"/>
    <lineage>
        <taxon>Eukaryota</taxon>
        <taxon>Viridiplantae</taxon>
        <taxon>Chlorophyta</taxon>
        <taxon>Pyramimonadophyceae</taxon>
        <taxon>Pyramimonadales</taxon>
        <taxon>Pyramimonadaceae</taxon>
        <taxon>Cymbomonas</taxon>
    </lineage>
</organism>
<evidence type="ECO:0000313" key="1">
    <source>
        <dbReference type="EMBL" id="KAK3282421.1"/>
    </source>
</evidence>
<dbReference type="EMBL" id="LGRX02003323">
    <property type="protein sequence ID" value="KAK3282421.1"/>
    <property type="molecule type" value="Genomic_DNA"/>
</dbReference>
<feature type="non-terminal residue" evidence="1">
    <location>
        <position position="250"/>
    </location>
</feature>
<protein>
    <submittedName>
        <fullName evidence="1">Uncharacterized protein</fullName>
    </submittedName>
</protein>
<name>A0AAE0LEG1_9CHLO</name>
<accession>A0AAE0LEG1</accession>
<evidence type="ECO:0000313" key="2">
    <source>
        <dbReference type="Proteomes" id="UP001190700"/>
    </source>
</evidence>